<accession>A0A9Q0J855</accession>
<sequence>MASCVSCDSDDKSEAGIGIVVPEYAEILVIHHGETAWNEDGRIQVLGSQFFRSVINSHCYRERVVVAITSSGVLRAFHKRAAPSSTRAWEGKKMHPLLHSILMVKDGWTIDTWGDISHLSITVVLTSGNVANMMS</sequence>
<proteinExistence type="predicted"/>
<dbReference type="EMBL" id="JAKUCV010005328">
    <property type="protein sequence ID" value="KAJ4831617.1"/>
    <property type="molecule type" value="Genomic_DNA"/>
</dbReference>
<gene>
    <name evidence="1" type="ORF">Tsubulata_014836</name>
</gene>
<dbReference type="Proteomes" id="UP001141552">
    <property type="component" value="Unassembled WGS sequence"/>
</dbReference>
<dbReference type="AlphaFoldDB" id="A0A9Q0J855"/>
<name>A0A9Q0J855_9ROSI</name>
<reference evidence="1" key="2">
    <citation type="journal article" date="2023" name="Plants (Basel)">
        <title>Annotation of the Turnera subulata (Passifloraceae) Draft Genome Reveals the S-Locus Evolved after the Divergence of Turneroideae from Passifloroideae in a Stepwise Manner.</title>
        <authorList>
            <person name="Henning P.M."/>
            <person name="Roalson E.H."/>
            <person name="Mir W."/>
            <person name="McCubbin A.G."/>
            <person name="Shore J.S."/>
        </authorList>
    </citation>
    <scope>NUCLEOTIDE SEQUENCE</scope>
    <source>
        <strain evidence="1">F60SS</strain>
    </source>
</reference>
<reference evidence="1" key="1">
    <citation type="submission" date="2022-02" db="EMBL/GenBank/DDBJ databases">
        <authorList>
            <person name="Henning P.M."/>
            <person name="McCubbin A.G."/>
            <person name="Shore J.S."/>
        </authorList>
    </citation>
    <scope>NUCLEOTIDE SEQUENCE</scope>
    <source>
        <strain evidence="1">F60SS</strain>
        <tissue evidence="1">Leaves</tissue>
    </source>
</reference>
<evidence type="ECO:0000313" key="1">
    <source>
        <dbReference type="EMBL" id="KAJ4831617.1"/>
    </source>
</evidence>
<comment type="caution">
    <text evidence="1">The sequence shown here is derived from an EMBL/GenBank/DDBJ whole genome shotgun (WGS) entry which is preliminary data.</text>
</comment>
<protein>
    <submittedName>
        <fullName evidence="1">Uncharacterized protein</fullName>
    </submittedName>
</protein>
<organism evidence="1 2">
    <name type="scientific">Turnera subulata</name>
    <dbReference type="NCBI Taxonomy" id="218843"/>
    <lineage>
        <taxon>Eukaryota</taxon>
        <taxon>Viridiplantae</taxon>
        <taxon>Streptophyta</taxon>
        <taxon>Embryophyta</taxon>
        <taxon>Tracheophyta</taxon>
        <taxon>Spermatophyta</taxon>
        <taxon>Magnoliopsida</taxon>
        <taxon>eudicotyledons</taxon>
        <taxon>Gunneridae</taxon>
        <taxon>Pentapetalae</taxon>
        <taxon>rosids</taxon>
        <taxon>fabids</taxon>
        <taxon>Malpighiales</taxon>
        <taxon>Passifloraceae</taxon>
        <taxon>Turnera</taxon>
    </lineage>
</organism>
<keyword evidence="2" id="KW-1185">Reference proteome</keyword>
<evidence type="ECO:0000313" key="2">
    <source>
        <dbReference type="Proteomes" id="UP001141552"/>
    </source>
</evidence>